<organism evidence="7 8">
    <name type="scientific">Bordetella genomosp. 13</name>
    <dbReference type="NCBI Taxonomy" id="463040"/>
    <lineage>
        <taxon>Bacteria</taxon>
        <taxon>Pseudomonadati</taxon>
        <taxon>Pseudomonadota</taxon>
        <taxon>Betaproteobacteria</taxon>
        <taxon>Burkholderiales</taxon>
        <taxon>Alcaligenaceae</taxon>
        <taxon>Bordetella</taxon>
    </lineage>
</organism>
<dbReference type="InterPro" id="IPR004254">
    <property type="entry name" value="AdipoR/HlyIII-related"/>
</dbReference>
<dbReference type="OrthoDB" id="9813689at2"/>
<accession>A0A1W6ZD30</accession>
<evidence type="ECO:0000256" key="2">
    <source>
        <dbReference type="ARBA" id="ARBA00022692"/>
    </source>
</evidence>
<sequence length="206" mass="22346">MYYGERFNSWSHLIGLLLAVGSAIALMPRVVAESGDTWHVVACAVFAAAAIAAYAASTIYHCSRGARKAFWERVDHCTIYLLIAGTYTPLGLIPLQRNWGDVLAATAWALAALGIAREILGRKRAATPAVGLYVAMGWLGLLMALPIAQHVPTPGLTWLVAGAVLYTVGLIFYRNRSGWVHAHGVWHIFTIAGTACHFVMVWTFVP</sequence>
<keyword evidence="4 6" id="KW-0472">Membrane</keyword>
<keyword evidence="3 6" id="KW-1133">Transmembrane helix</keyword>
<keyword evidence="8" id="KW-1185">Reference proteome</keyword>
<feature type="transmembrane region" description="Helical" evidence="6">
    <location>
        <begin position="77"/>
        <end position="96"/>
    </location>
</feature>
<feature type="transmembrane region" description="Helical" evidence="6">
    <location>
        <begin position="132"/>
        <end position="149"/>
    </location>
</feature>
<dbReference type="PANTHER" id="PTHR20855">
    <property type="entry name" value="ADIPOR/PROGESTIN RECEPTOR-RELATED"/>
    <property type="match status" value="1"/>
</dbReference>
<evidence type="ECO:0000256" key="1">
    <source>
        <dbReference type="ARBA" id="ARBA00004141"/>
    </source>
</evidence>
<keyword evidence="5" id="KW-0862">Zinc</keyword>
<protein>
    <submittedName>
        <fullName evidence="7">Hemolysin D</fullName>
    </submittedName>
</protein>
<reference evidence="7 8" key="1">
    <citation type="submission" date="2017-05" db="EMBL/GenBank/DDBJ databases">
        <title>Complete and WGS of Bordetella genogroups.</title>
        <authorList>
            <person name="Spilker T."/>
            <person name="LiPuma J."/>
        </authorList>
    </citation>
    <scope>NUCLEOTIDE SEQUENCE [LARGE SCALE GENOMIC DNA]</scope>
    <source>
        <strain evidence="7 8">AU7206</strain>
    </source>
</reference>
<dbReference type="GO" id="GO:0046872">
    <property type="term" value="F:metal ion binding"/>
    <property type="evidence" value="ECO:0007669"/>
    <property type="project" value="UniProtKB-KW"/>
</dbReference>
<feature type="transmembrane region" description="Helical" evidence="6">
    <location>
        <begin position="102"/>
        <end position="120"/>
    </location>
</feature>
<dbReference type="AlphaFoldDB" id="A0A1W6ZD30"/>
<feature type="transmembrane region" description="Helical" evidence="6">
    <location>
        <begin position="185"/>
        <end position="205"/>
    </location>
</feature>
<feature type="transmembrane region" description="Helical" evidence="6">
    <location>
        <begin position="12"/>
        <end position="31"/>
    </location>
</feature>
<evidence type="ECO:0000313" key="8">
    <source>
        <dbReference type="Proteomes" id="UP000194161"/>
    </source>
</evidence>
<dbReference type="EMBL" id="CP021111">
    <property type="protein sequence ID" value="ARP95271.1"/>
    <property type="molecule type" value="Genomic_DNA"/>
</dbReference>
<feature type="binding site" evidence="5">
    <location>
        <position position="187"/>
    </location>
    <ligand>
        <name>Zn(2+)</name>
        <dbReference type="ChEBI" id="CHEBI:29105"/>
    </ligand>
</feature>
<name>A0A1W6ZD30_9BORD</name>
<evidence type="ECO:0000313" key="7">
    <source>
        <dbReference type="EMBL" id="ARP95271.1"/>
    </source>
</evidence>
<feature type="transmembrane region" description="Helical" evidence="6">
    <location>
        <begin position="37"/>
        <end position="56"/>
    </location>
</feature>
<keyword evidence="2 6" id="KW-0812">Transmembrane</keyword>
<feature type="binding site" evidence="5">
    <location>
        <position position="61"/>
    </location>
    <ligand>
        <name>Zn(2+)</name>
        <dbReference type="ChEBI" id="CHEBI:29105"/>
    </ligand>
</feature>
<dbReference type="PANTHER" id="PTHR20855:SF3">
    <property type="entry name" value="LD03007P"/>
    <property type="match status" value="1"/>
</dbReference>
<dbReference type="Pfam" id="PF03006">
    <property type="entry name" value="HlyIII"/>
    <property type="match status" value="1"/>
</dbReference>
<keyword evidence="5" id="KW-0479">Metal-binding</keyword>
<dbReference type="KEGG" id="bgm:CAL15_13280"/>
<feature type="binding site" evidence="5">
    <location>
        <position position="183"/>
    </location>
    <ligand>
        <name>Zn(2+)</name>
        <dbReference type="ChEBI" id="CHEBI:29105"/>
    </ligand>
</feature>
<dbReference type="Proteomes" id="UP000194161">
    <property type="component" value="Chromosome"/>
</dbReference>
<dbReference type="GO" id="GO:0016020">
    <property type="term" value="C:membrane"/>
    <property type="evidence" value="ECO:0007669"/>
    <property type="project" value="UniProtKB-SubCell"/>
</dbReference>
<evidence type="ECO:0000256" key="6">
    <source>
        <dbReference type="SAM" id="Phobius"/>
    </source>
</evidence>
<evidence type="ECO:0000256" key="5">
    <source>
        <dbReference type="PIRSR" id="PIRSR604254-1"/>
    </source>
</evidence>
<comment type="subcellular location">
    <subcellularLocation>
        <location evidence="1">Membrane</location>
        <topology evidence="1">Multi-pass membrane protein</topology>
    </subcellularLocation>
</comment>
<feature type="transmembrane region" description="Helical" evidence="6">
    <location>
        <begin position="155"/>
        <end position="173"/>
    </location>
</feature>
<evidence type="ECO:0000256" key="3">
    <source>
        <dbReference type="ARBA" id="ARBA00022989"/>
    </source>
</evidence>
<proteinExistence type="predicted"/>
<gene>
    <name evidence="7" type="ORF">CAL15_13280</name>
</gene>
<evidence type="ECO:0000256" key="4">
    <source>
        <dbReference type="ARBA" id="ARBA00023136"/>
    </source>
</evidence>
<dbReference type="STRING" id="463040.CAL15_13280"/>